<evidence type="ECO:0000313" key="2">
    <source>
        <dbReference type="EMBL" id="KAG6012991.1"/>
    </source>
</evidence>
<dbReference type="AlphaFoldDB" id="A0A9P7NEK7"/>
<accession>A0A9P7NEK7</accession>
<evidence type="ECO:0000313" key="3">
    <source>
        <dbReference type="Proteomes" id="UP000748025"/>
    </source>
</evidence>
<feature type="region of interest" description="Disordered" evidence="1">
    <location>
        <begin position="32"/>
        <end position="51"/>
    </location>
</feature>
<organism evidence="2 3">
    <name type="scientific">Claviceps pusilla</name>
    <dbReference type="NCBI Taxonomy" id="123648"/>
    <lineage>
        <taxon>Eukaryota</taxon>
        <taxon>Fungi</taxon>
        <taxon>Dikarya</taxon>
        <taxon>Ascomycota</taxon>
        <taxon>Pezizomycotina</taxon>
        <taxon>Sordariomycetes</taxon>
        <taxon>Hypocreomycetidae</taxon>
        <taxon>Hypocreales</taxon>
        <taxon>Clavicipitaceae</taxon>
        <taxon>Claviceps</taxon>
    </lineage>
</organism>
<gene>
    <name evidence="2" type="ORF">E4U43_007541</name>
</gene>
<comment type="caution">
    <text evidence="2">The sequence shown here is derived from an EMBL/GenBank/DDBJ whole genome shotgun (WGS) entry which is preliminary data.</text>
</comment>
<dbReference type="EMBL" id="SRPW01000670">
    <property type="protein sequence ID" value="KAG6012991.1"/>
    <property type="molecule type" value="Genomic_DNA"/>
</dbReference>
<reference evidence="2" key="1">
    <citation type="journal article" date="2020" name="bioRxiv">
        <title>Whole genome comparisons of ergot fungi reveals the divergence and evolution of species within the genus Claviceps are the result of varying mechanisms driving genome evolution and host range expansion.</title>
        <authorList>
            <person name="Wyka S.A."/>
            <person name="Mondo S.J."/>
            <person name="Liu M."/>
            <person name="Dettman J."/>
            <person name="Nalam V."/>
            <person name="Broders K.D."/>
        </authorList>
    </citation>
    <scope>NUCLEOTIDE SEQUENCE</scope>
    <source>
        <strain evidence="2">CCC 602</strain>
    </source>
</reference>
<evidence type="ECO:0000256" key="1">
    <source>
        <dbReference type="SAM" id="MobiDB-lite"/>
    </source>
</evidence>
<sequence>MDTTPSSSALVRKAKNPSTSRDIDLEAWRSELATSTTRSSQKGHGWEWRRRSLPSGRSRMQECENVTVCINGYLYRKHPHRFSLAAR</sequence>
<keyword evidence="3" id="KW-1185">Reference proteome</keyword>
<feature type="region of interest" description="Disordered" evidence="1">
    <location>
        <begin position="1"/>
        <end position="22"/>
    </location>
</feature>
<proteinExistence type="predicted"/>
<protein>
    <submittedName>
        <fullName evidence="2">Uncharacterized protein</fullName>
    </submittedName>
</protein>
<name>A0A9P7NEK7_9HYPO</name>
<feature type="compositionally biased region" description="Polar residues" evidence="1">
    <location>
        <begin position="32"/>
        <end position="42"/>
    </location>
</feature>
<dbReference type="Proteomes" id="UP000748025">
    <property type="component" value="Unassembled WGS sequence"/>
</dbReference>